<proteinExistence type="predicted"/>
<dbReference type="EMBL" id="BQNB010009491">
    <property type="protein sequence ID" value="GJS64274.1"/>
    <property type="molecule type" value="Genomic_DNA"/>
</dbReference>
<comment type="caution">
    <text evidence="1">The sequence shown here is derived from an EMBL/GenBank/DDBJ whole genome shotgun (WGS) entry which is preliminary data.</text>
</comment>
<protein>
    <recommendedName>
        <fullName evidence="3">RNA-directed DNA polymerase, eukaryota, reverse transcriptase zinc-binding domain protein</fullName>
    </recommendedName>
</protein>
<sequence>MRRWIAGCLILAKGSVSSKQKPYLGIYIHRELWESRALTKEWIGTNYHYNVRVLKCFYMASGLKINLSKSKLSGIGVSKREVDEAAAIVGCSTLSFPFQYLGVKIGAPMSRIKSWNEVIEKVSSRLSKWKIQLYRVEAVLKALESLRSNFFNGASKEDRKMVLVRWDKIMASKSKGGLGVSSLFASNRALLFKWIWRLHSNCSSIWANLIKAIHGGKDDITNFNPKISGSIWQELVREFLALKDKKGIDCFSFIKRKLGNGEETSFWNELWLGENVLKISHPRIYALEIIEKDILSG</sequence>
<dbReference type="PANTHER" id="PTHR33116">
    <property type="entry name" value="REVERSE TRANSCRIPTASE ZINC-BINDING DOMAIN-CONTAINING PROTEIN-RELATED-RELATED"/>
    <property type="match status" value="1"/>
</dbReference>
<evidence type="ECO:0008006" key="3">
    <source>
        <dbReference type="Google" id="ProtNLM"/>
    </source>
</evidence>
<organism evidence="1 2">
    <name type="scientific">Tanacetum coccineum</name>
    <dbReference type="NCBI Taxonomy" id="301880"/>
    <lineage>
        <taxon>Eukaryota</taxon>
        <taxon>Viridiplantae</taxon>
        <taxon>Streptophyta</taxon>
        <taxon>Embryophyta</taxon>
        <taxon>Tracheophyta</taxon>
        <taxon>Spermatophyta</taxon>
        <taxon>Magnoliopsida</taxon>
        <taxon>eudicotyledons</taxon>
        <taxon>Gunneridae</taxon>
        <taxon>Pentapetalae</taxon>
        <taxon>asterids</taxon>
        <taxon>campanulids</taxon>
        <taxon>Asterales</taxon>
        <taxon>Asteraceae</taxon>
        <taxon>Asteroideae</taxon>
        <taxon>Anthemideae</taxon>
        <taxon>Anthemidinae</taxon>
        <taxon>Tanacetum</taxon>
    </lineage>
</organism>
<reference evidence="1" key="1">
    <citation type="journal article" date="2022" name="Int. J. Mol. Sci.">
        <title>Draft Genome of Tanacetum Coccineum: Genomic Comparison of Closely Related Tanacetum-Family Plants.</title>
        <authorList>
            <person name="Yamashiro T."/>
            <person name="Shiraishi A."/>
            <person name="Nakayama K."/>
            <person name="Satake H."/>
        </authorList>
    </citation>
    <scope>NUCLEOTIDE SEQUENCE</scope>
</reference>
<evidence type="ECO:0000313" key="1">
    <source>
        <dbReference type="EMBL" id="GJS64274.1"/>
    </source>
</evidence>
<dbReference type="Proteomes" id="UP001151760">
    <property type="component" value="Unassembled WGS sequence"/>
</dbReference>
<keyword evidence="2" id="KW-1185">Reference proteome</keyword>
<evidence type="ECO:0000313" key="2">
    <source>
        <dbReference type="Proteomes" id="UP001151760"/>
    </source>
</evidence>
<dbReference type="PANTHER" id="PTHR33116:SF78">
    <property type="entry name" value="OS12G0587133 PROTEIN"/>
    <property type="match status" value="1"/>
</dbReference>
<reference evidence="1" key="2">
    <citation type="submission" date="2022-01" db="EMBL/GenBank/DDBJ databases">
        <authorList>
            <person name="Yamashiro T."/>
            <person name="Shiraishi A."/>
            <person name="Satake H."/>
            <person name="Nakayama K."/>
        </authorList>
    </citation>
    <scope>NUCLEOTIDE SEQUENCE</scope>
</reference>
<gene>
    <name evidence="1" type="ORF">Tco_0678838</name>
</gene>
<name>A0ABQ4XGD2_9ASTR</name>
<accession>A0ABQ4XGD2</accession>